<name>A0A0C9Z5D4_9AGAM</name>
<evidence type="ECO:0000313" key="1">
    <source>
        <dbReference type="EMBL" id="KIK17647.1"/>
    </source>
</evidence>
<accession>A0A0C9Z5D4</accession>
<organism evidence="1 2">
    <name type="scientific">Pisolithus microcarpus 441</name>
    <dbReference type="NCBI Taxonomy" id="765257"/>
    <lineage>
        <taxon>Eukaryota</taxon>
        <taxon>Fungi</taxon>
        <taxon>Dikarya</taxon>
        <taxon>Basidiomycota</taxon>
        <taxon>Agaricomycotina</taxon>
        <taxon>Agaricomycetes</taxon>
        <taxon>Agaricomycetidae</taxon>
        <taxon>Boletales</taxon>
        <taxon>Sclerodermatineae</taxon>
        <taxon>Pisolithaceae</taxon>
        <taxon>Pisolithus</taxon>
    </lineage>
</organism>
<dbReference type="EMBL" id="KN833823">
    <property type="protein sequence ID" value="KIK17647.1"/>
    <property type="molecule type" value="Genomic_DNA"/>
</dbReference>
<reference evidence="2" key="2">
    <citation type="submission" date="2015-01" db="EMBL/GenBank/DDBJ databases">
        <title>Evolutionary Origins and Diversification of the Mycorrhizal Mutualists.</title>
        <authorList>
            <consortium name="DOE Joint Genome Institute"/>
            <consortium name="Mycorrhizal Genomics Consortium"/>
            <person name="Kohler A."/>
            <person name="Kuo A."/>
            <person name="Nagy L.G."/>
            <person name="Floudas D."/>
            <person name="Copeland A."/>
            <person name="Barry K.W."/>
            <person name="Cichocki N."/>
            <person name="Veneault-Fourrey C."/>
            <person name="LaButti K."/>
            <person name="Lindquist E.A."/>
            <person name="Lipzen A."/>
            <person name="Lundell T."/>
            <person name="Morin E."/>
            <person name="Murat C."/>
            <person name="Riley R."/>
            <person name="Ohm R."/>
            <person name="Sun H."/>
            <person name="Tunlid A."/>
            <person name="Henrissat B."/>
            <person name="Grigoriev I.V."/>
            <person name="Hibbett D.S."/>
            <person name="Martin F."/>
        </authorList>
    </citation>
    <scope>NUCLEOTIDE SEQUENCE [LARGE SCALE GENOMIC DNA]</scope>
    <source>
        <strain evidence="2">441</strain>
    </source>
</reference>
<dbReference type="AlphaFoldDB" id="A0A0C9Z5D4"/>
<keyword evidence="2" id="KW-1185">Reference proteome</keyword>
<sequence>MTLARTYLPVAGPSSTFLMTSSSNQCLTTKRGLAAITALSRASSKFSPHSPLVFSDLMRAAYVSSHVTHSSVALPVSKRSGSGVPSSNPATNPSSVVAPLSAFPRSMCGRKNARFLNVPWKSSLWFSIISKRGWKIVC</sequence>
<evidence type="ECO:0000313" key="2">
    <source>
        <dbReference type="Proteomes" id="UP000054018"/>
    </source>
</evidence>
<protein>
    <submittedName>
        <fullName evidence="1">Uncharacterized protein</fullName>
    </submittedName>
</protein>
<reference evidence="1 2" key="1">
    <citation type="submission" date="2014-04" db="EMBL/GenBank/DDBJ databases">
        <authorList>
            <consortium name="DOE Joint Genome Institute"/>
            <person name="Kuo A."/>
            <person name="Kohler A."/>
            <person name="Costa M.D."/>
            <person name="Nagy L.G."/>
            <person name="Floudas D."/>
            <person name="Copeland A."/>
            <person name="Barry K.W."/>
            <person name="Cichocki N."/>
            <person name="Veneault-Fourrey C."/>
            <person name="LaButti K."/>
            <person name="Lindquist E.A."/>
            <person name="Lipzen A."/>
            <person name="Lundell T."/>
            <person name="Morin E."/>
            <person name="Murat C."/>
            <person name="Sun H."/>
            <person name="Tunlid A."/>
            <person name="Henrissat B."/>
            <person name="Grigoriev I.V."/>
            <person name="Hibbett D.S."/>
            <person name="Martin F."/>
            <person name="Nordberg H.P."/>
            <person name="Cantor M.N."/>
            <person name="Hua S.X."/>
        </authorList>
    </citation>
    <scope>NUCLEOTIDE SEQUENCE [LARGE SCALE GENOMIC DNA]</scope>
    <source>
        <strain evidence="1 2">441</strain>
    </source>
</reference>
<proteinExistence type="predicted"/>
<dbReference type="HOGENOM" id="CLU_1856080_0_0_1"/>
<gene>
    <name evidence="1" type="ORF">PISMIDRAFT_685101</name>
</gene>
<dbReference type="Proteomes" id="UP000054018">
    <property type="component" value="Unassembled WGS sequence"/>
</dbReference>